<proteinExistence type="predicted"/>
<keyword evidence="1" id="KW-0732">Signal</keyword>
<dbReference type="Proteomes" id="UP001221366">
    <property type="component" value="Unassembled WGS sequence"/>
</dbReference>
<organism evidence="2 3">
    <name type="scientific">Flagellimonas yonaguniensis</name>
    <dbReference type="NCBI Taxonomy" id="3031325"/>
    <lineage>
        <taxon>Bacteria</taxon>
        <taxon>Pseudomonadati</taxon>
        <taxon>Bacteroidota</taxon>
        <taxon>Flavobacteriia</taxon>
        <taxon>Flavobacteriales</taxon>
        <taxon>Flavobacteriaceae</taxon>
        <taxon>Flagellimonas</taxon>
    </lineage>
</organism>
<gene>
    <name evidence="2" type="ORF">PY092_01135</name>
</gene>
<feature type="signal peptide" evidence="1">
    <location>
        <begin position="1"/>
        <end position="31"/>
    </location>
</feature>
<dbReference type="PROSITE" id="PS51257">
    <property type="entry name" value="PROKAR_LIPOPROTEIN"/>
    <property type="match status" value="1"/>
</dbReference>
<evidence type="ECO:0000313" key="3">
    <source>
        <dbReference type="Proteomes" id="UP001221366"/>
    </source>
</evidence>
<sequence length="212" mass="24470">MKISLIMRLQISIFLLLAVSAISLTSCKAQHQNVVGDLAYYELITDIISRDTLVSDWKNRIIEARIKSGQLERKDSSRYSNIIKATKLSLFYKKADSLARDALVKDMHENQHLMSYLSKEDLTKAIDKLPEIDGLHDTSNISREIKLIAETPKWESYHKFSSPLMVGKNLFLIYHYRSTGRFNYKYGVVLFSLGNNDDYEIKQEVTLKQVIM</sequence>
<dbReference type="EMBL" id="JARFVB010000001">
    <property type="protein sequence ID" value="MDF0714737.1"/>
    <property type="molecule type" value="Genomic_DNA"/>
</dbReference>
<keyword evidence="3" id="KW-1185">Reference proteome</keyword>
<dbReference type="RefSeq" id="WP_275614022.1">
    <property type="nucleotide sequence ID" value="NZ_JARFVB010000001.1"/>
</dbReference>
<reference evidence="2 3" key="1">
    <citation type="submission" date="2023-03" db="EMBL/GenBank/DDBJ databases">
        <title>Muricauda XX sp. nov. and Muricauda XXX sp. nov., two novel species isolated from Okinawa Trough.</title>
        <authorList>
            <person name="Cao W."/>
            <person name="Deng X."/>
        </authorList>
    </citation>
    <scope>NUCLEOTIDE SEQUENCE [LARGE SCALE GENOMIC DNA]</scope>
    <source>
        <strain evidence="2 3">334s03</strain>
    </source>
</reference>
<accession>A0ABT5XU73</accession>
<feature type="chain" id="PRO_5046902091" description="Lipoprotein" evidence="1">
    <location>
        <begin position="32"/>
        <end position="212"/>
    </location>
</feature>
<evidence type="ECO:0000256" key="1">
    <source>
        <dbReference type="SAM" id="SignalP"/>
    </source>
</evidence>
<protein>
    <recommendedName>
        <fullName evidence="4">Lipoprotein</fullName>
    </recommendedName>
</protein>
<name>A0ABT5XU73_9FLAO</name>
<evidence type="ECO:0000313" key="2">
    <source>
        <dbReference type="EMBL" id="MDF0714737.1"/>
    </source>
</evidence>
<comment type="caution">
    <text evidence="2">The sequence shown here is derived from an EMBL/GenBank/DDBJ whole genome shotgun (WGS) entry which is preliminary data.</text>
</comment>
<evidence type="ECO:0008006" key="4">
    <source>
        <dbReference type="Google" id="ProtNLM"/>
    </source>
</evidence>